<dbReference type="OrthoDB" id="2560628at2759"/>
<feature type="transmembrane region" description="Helical" evidence="1">
    <location>
        <begin position="41"/>
        <end position="62"/>
    </location>
</feature>
<protein>
    <recommendedName>
        <fullName evidence="2">DUF7702 domain-containing protein</fullName>
    </recommendedName>
</protein>
<sequence>MDSTAIVPSGTKALAIATLIIDIILIQPTFLILWKHGKRGILGWFYLQALCAVRIIANALQVHDIAKHQPGGTAVLILSSVGLSPLILAATGILHEARRIRNPELNDKLQWAIVFQFHMFVSAALGLVIYGVVKLTGGHVTSTSSALMKVGGAGLVVCYVFLLGWAFVSWRLRRQSQTPAYEMGTTLLYGVLAVMPFIAIRLGYGVATLILELEHPTSSFLTSLAVKVVLGLVPEVIVQTILIAAGLLTLNANKIFSQTKGQL</sequence>
<reference evidence="4" key="2">
    <citation type="submission" date="2015-01" db="EMBL/GenBank/DDBJ databases">
        <title>Evolutionary Origins and Diversification of the Mycorrhizal Mutualists.</title>
        <authorList>
            <consortium name="DOE Joint Genome Institute"/>
            <consortium name="Mycorrhizal Genomics Consortium"/>
            <person name="Kohler A."/>
            <person name="Kuo A."/>
            <person name="Nagy L.G."/>
            <person name="Floudas D."/>
            <person name="Copeland A."/>
            <person name="Barry K.W."/>
            <person name="Cichocki N."/>
            <person name="Veneault-Fourrey C."/>
            <person name="LaButti K."/>
            <person name="Lindquist E.A."/>
            <person name="Lipzen A."/>
            <person name="Lundell T."/>
            <person name="Morin E."/>
            <person name="Murat C."/>
            <person name="Riley R."/>
            <person name="Ohm R."/>
            <person name="Sun H."/>
            <person name="Tunlid A."/>
            <person name="Henrissat B."/>
            <person name="Grigoriev I.V."/>
            <person name="Hibbett D.S."/>
            <person name="Martin F."/>
        </authorList>
    </citation>
    <scope>NUCLEOTIDE SEQUENCE [LARGE SCALE GENOMIC DNA]</scope>
    <source>
        <strain evidence="4">Zn</strain>
    </source>
</reference>
<proteinExistence type="predicted"/>
<evidence type="ECO:0000256" key="1">
    <source>
        <dbReference type="SAM" id="Phobius"/>
    </source>
</evidence>
<dbReference type="PANTHER" id="PTHR42109">
    <property type="entry name" value="UNPLACED GENOMIC SCAFFOLD UM_SCAF_CONTIG_1.265, WHOLE GENOME SHOTGUN SEQUENCE"/>
    <property type="match status" value="1"/>
</dbReference>
<dbReference type="InterPro" id="IPR056119">
    <property type="entry name" value="DUF7702"/>
</dbReference>
<dbReference type="Proteomes" id="UP000054321">
    <property type="component" value="Unassembled WGS sequence"/>
</dbReference>
<evidence type="ECO:0000259" key="2">
    <source>
        <dbReference type="Pfam" id="PF24800"/>
    </source>
</evidence>
<feature type="transmembrane region" description="Helical" evidence="1">
    <location>
        <begin position="109"/>
        <end position="133"/>
    </location>
</feature>
<feature type="domain" description="DUF7702" evidence="2">
    <location>
        <begin position="12"/>
        <end position="248"/>
    </location>
</feature>
<feature type="transmembrane region" description="Helical" evidence="1">
    <location>
        <begin position="224"/>
        <end position="250"/>
    </location>
</feature>
<dbReference type="HOGENOM" id="CLU_064985_3_1_1"/>
<reference evidence="3 4" key="1">
    <citation type="submission" date="2014-04" db="EMBL/GenBank/DDBJ databases">
        <authorList>
            <consortium name="DOE Joint Genome Institute"/>
            <person name="Kuo A."/>
            <person name="Martino E."/>
            <person name="Perotto S."/>
            <person name="Kohler A."/>
            <person name="Nagy L.G."/>
            <person name="Floudas D."/>
            <person name="Copeland A."/>
            <person name="Barry K.W."/>
            <person name="Cichocki N."/>
            <person name="Veneault-Fourrey C."/>
            <person name="LaButti K."/>
            <person name="Lindquist E.A."/>
            <person name="Lipzen A."/>
            <person name="Lundell T."/>
            <person name="Morin E."/>
            <person name="Murat C."/>
            <person name="Sun H."/>
            <person name="Tunlid A."/>
            <person name="Henrissat B."/>
            <person name="Grigoriev I.V."/>
            <person name="Hibbett D.S."/>
            <person name="Martin F."/>
            <person name="Nordberg H.P."/>
            <person name="Cantor M.N."/>
            <person name="Hua S.X."/>
        </authorList>
    </citation>
    <scope>NUCLEOTIDE SEQUENCE [LARGE SCALE GENOMIC DNA]</scope>
    <source>
        <strain evidence="3 4">Zn</strain>
    </source>
</reference>
<dbReference type="InParanoid" id="A0A0C3CET3"/>
<feature type="transmembrane region" description="Helical" evidence="1">
    <location>
        <begin position="74"/>
        <end position="97"/>
    </location>
</feature>
<dbReference type="EMBL" id="KN832882">
    <property type="protein sequence ID" value="KIM97453.1"/>
    <property type="molecule type" value="Genomic_DNA"/>
</dbReference>
<name>A0A0C3CET3_OIDMZ</name>
<keyword evidence="1" id="KW-0472">Membrane</keyword>
<feature type="transmembrane region" description="Helical" evidence="1">
    <location>
        <begin position="153"/>
        <end position="172"/>
    </location>
</feature>
<accession>A0A0C3CET3</accession>
<dbReference type="AlphaFoldDB" id="A0A0C3CET3"/>
<feature type="transmembrane region" description="Helical" evidence="1">
    <location>
        <begin position="184"/>
        <end position="204"/>
    </location>
</feature>
<feature type="transmembrane region" description="Helical" evidence="1">
    <location>
        <begin position="13"/>
        <end position="34"/>
    </location>
</feature>
<keyword evidence="1" id="KW-0812">Transmembrane</keyword>
<evidence type="ECO:0000313" key="3">
    <source>
        <dbReference type="EMBL" id="KIM97453.1"/>
    </source>
</evidence>
<gene>
    <name evidence="3" type="ORF">OIDMADRAFT_32440</name>
</gene>
<dbReference type="Pfam" id="PF24800">
    <property type="entry name" value="DUF7702"/>
    <property type="match status" value="1"/>
</dbReference>
<evidence type="ECO:0000313" key="4">
    <source>
        <dbReference type="Proteomes" id="UP000054321"/>
    </source>
</evidence>
<keyword evidence="4" id="KW-1185">Reference proteome</keyword>
<keyword evidence="1" id="KW-1133">Transmembrane helix</keyword>
<organism evidence="3 4">
    <name type="scientific">Oidiodendron maius (strain Zn)</name>
    <dbReference type="NCBI Taxonomy" id="913774"/>
    <lineage>
        <taxon>Eukaryota</taxon>
        <taxon>Fungi</taxon>
        <taxon>Dikarya</taxon>
        <taxon>Ascomycota</taxon>
        <taxon>Pezizomycotina</taxon>
        <taxon>Leotiomycetes</taxon>
        <taxon>Leotiomycetes incertae sedis</taxon>
        <taxon>Myxotrichaceae</taxon>
        <taxon>Oidiodendron</taxon>
    </lineage>
</organism>
<dbReference type="PANTHER" id="PTHR42109:SF3">
    <property type="entry name" value="INTEGRAL MEMBRANE PROTEIN (AFU_ORTHOLOGUE AFUA_5G00100)"/>
    <property type="match status" value="1"/>
</dbReference>